<gene>
    <name evidence="4" type="primary">Garin5b</name>
</gene>
<feature type="compositionally biased region" description="Low complexity" evidence="2">
    <location>
        <begin position="435"/>
        <end position="446"/>
    </location>
</feature>
<dbReference type="PANTHER" id="PTHR22574:SF12">
    <property type="entry name" value="GOLGI-ASSOCIATED RAB2 INTERACTOR PROTEIN 5B"/>
    <property type="match status" value="1"/>
</dbReference>
<sequence length="987" mass="105224">MQTSRAALHCPRLGPGSDSPIGAPRMGPCVSAEVTKPPLGSSPTGPWPRPVSPTPGEAELQGPRPAAWVGWEWGPWVVDPWMGTLPTPAPAAIMKCFWNTRPAQPLQGSQKWVPVLGKLQKTLQKGEHLPLRPMPMFESNFVQVTDAGSPVLMHHSANRVTMGVAASLPGLVLPDILLVARPQARDGSCLELTRVIPLDCARLYVHNVSARRLKLRLVTGRCYYLALEAPDPELGFLFNCWVRLAHLLREPATARPPRPPHPPGQDALLATVPASTWRLQDLAHSSCTAAIGEPAFPPKKLSIQKSRKAKCRLQSRAVGDSVPLLWPKHECADLRMKPAGKRSARSANTDRCAIQIHDPGKPSITIRTIFSVISSTVQQACAPDSEEAPGREGLIATPSRCVSPASCSLSPLGSYDSWETLLWHGDIKDSLVPEASTRSSSSSGKAPPSPALFVFPPCPSFPSPRDKARDADLQVGQWPPPSRKARSGAGPQQRAPGITEQPQRVPAVPAPSWKTPTVSAGPQKSPAAPHSSQEAKAVLSPPYKPPPQALTAPPAHTGPQKAACPPAPEKQPLLLPSWVQQVPAPPPRPRAAPSRPAFQGKPPAQLDKALAGLPGADVTEKNKPQRTGVHGVLVGAQETNVIDMRTQKVSLDLPFTATTKQSKEVLLSQTQEVTRGALRGQAKSEGTACRRTEAPSLGLPGARSKEEQQQKSRERTQQVAIKAPERECSRAFSVEGLMMAKLMIMGSSREQCPRPPGASRPSWLSGTSRAAATSVDGQVSLPLNPSRLSLLEGTQVVVRGQPKPHPWVKEKAQQQRAREPPSAGPSKGALGSVPGSDSPLAADPLVPIPLPASLWEDMPQPPLPPASSSGAKAPARAPQQFSRAPQGPPRVPRQRPAMTGSSSEGVLPVLLEIQSVREAATKAQMTKGDLSFLHPLARCVEPAIRACCQLCYPPEGGAGSRRSLSHLCPDGWTALVALGVGSGKHRF</sequence>
<evidence type="ECO:0000259" key="3">
    <source>
        <dbReference type="Pfam" id="PF12480"/>
    </source>
</evidence>
<dbReference type="GeneTree" id="ENSGT00940000163150"/>
<dbReference type="Ensembl" id="ENSCLAT00000001024.1">
    <property type="protein sequence ID" value="ENSCLAP00000000986.1"/>
    <property type="gene ID" value="ENSCLAG00000000763.1"/>
</dbReference>
<dbReference type="PANTHER" id="PTHR22574">
    <property type="match status" value="1"/>
</dbReference>
<keyword evidence="5" id="KW-1185">Reference proteome</keyword>
<reference evidence="4" key="1">
    <citation type="submission" date="2025-08" db="UniProtKB">
        <authorList>
            <consortium name="Ensembl"/>
        </authorList>
    </citation>
    <scope>IDENTIFICATION</scope>
</reference>
<evidence type="ECO:0000256" key="1">
    <source>
        <dbReference type="ARBA" id="ARBA00038379"/>
    </source>
</evidence>
<feature type="compositionally biased region" description="Basic and acidic residues" evidence="2">
    <location>
        <begin position="807"/>
        <end position="819"/>
    </location>
</feature>
<feature type="region of interest" description="Disordered" evidence="2">
    <location>
        <begin position="800"/>
        <end position="903"/>
    </location>
</feature>
<dbReference type="InterPro" id="IPR022168">
    <property type="entry name" value="GARIL-like_Rab2B-bd"/>
</dbReference>
<feature type="region of interest" description="Disordered" evidence="2">
    <location>
        <begin position="677"/>
        <end position="721"/>
    </location>
</feature>
<feature type="region of interest" description="Disordered" evidence="2">
    <location>
        <begin position="748"/>
        <end position="768"/>
    </location>
</feature>
<feature type="region of interest" description="Disordered" evidence="2">
    <location>
        <begin position="1"/>
        <end position="62"/>
    </location>
</feature>
<feature type="region of interest" description="Disordered" evidence="2">
    <location>
        <begin position="434"/>
        <end position="608"/>
    </location>
</feature>
<dbReference type="AlphaFoldDB" id="A0A8C2UL38"/>
<name>A0A8C2UL38_CHILA</name>
<feature type="domain" description="Golgi associated RAB2 interactor protein-like Rab2B-binding" evidence="3">
    <location>
        <begin position="190"/>
        <end position="254"/>
    </location>
</feature>
<evidence type="ECO:0000256" key="2">
    <source>
        <dbReference type="SAM" id="MobiDB-lite"/>
    </source>
</evidence>
<dbReference type="Pfam" id="PF12480">
    <property type="entry name" value="GARIL_Rab2_bd"/>
    <property type="match status" value="1"/>
</dbReference>
<accession>A0A8C2UL38</accession>
<evidence type="ECO:0000313" key="4">
    <source>
        <dbReference type="Ensembl" id="ENSCLAP00000000986.1"/>
    </source>
</evidence>
<reference evidence="4" key="2">
    <citation type="submission" date="2025-09" db="UniProtKB">
        <authorList>
            <consortium name="Ensembl"/>
        </authorList>
    </citation>
    <scope>IDENTIFICATION</scope>
</reference>
<dbReference type="GO" id="GO:0007286">
    <property type="term" value="P:spermatid development"/>
    <property type="evidence" value="ECO:0007669"/>
    <property type="project" value="UniProtKB-ARBA"/>
</dbReference>
<feature type="compositionally biased region" description="Basic and acidic residues" evidence="2">
    <location>
        <begin position="703"/>
        <end position="716"/>
    </location>
</feature>
<protein>
    <recommendedName>
        <fullName evidence="3">Golgi associated RAB2 interactor protein-like Rab2B-binding domain-containing protein</fullName>
    </recommendedName>
</protein>
<comment type="similarity">
    <text evidence="1">Belongs to the GARIN family.</text>
</comment>
<organism evidence="4 5">
    <name type="scientific">Chinchilla lanigera</name>
    <name type="common">Long-tailed chinchilla</name>
    <name type="synonym">Chinchilla villidera</name>
    <dbReference type="NCBI Taxonomy" id="34839"/>
    <lineage>
        <taxon>Eukaryota</taxon>
        <taxon>Metazoa</taxon>
        <taxon>Chordata</taxon>
        <taxon>Craniata</taxon>
        <taxon>Vertebrata</taxon>
        <taxon>Euteleostomi</taxon>
        <taxon>Mammalia</taxon>
        <taxon>Eutheria</taxon>
        <taxon>Euarchontoglires</taxon>
        <taxon>Glires</taxon>
        <taxon>Rodentia</taxon>
        <taxon>Hystricomorpha</taxon>
        <taxon>Chinchillidae</taxon>
        <taxon>Chinchilla</taxon>
    </lineage>
</organism>
<evidence type="ECO:0000313" key="5">
    <source>
        <dbReference type="Proteomes" id="UP000694398"/>
    </source>
</evidence>
<dbReference type="Proteomes" id="UP000694398">
    <property type="component" value="Unassembled WGS sequence"/>
</dbReference>
<proteinExistence type="inferred from homology"/>
<feature type="compositionally biased region" description="Low complexity" evidence="2">
    <location>
        <begin position="866"/>
        <end position="878"/>
    </location>
</feature>
<dbReference type="GO" id="GO:0005634">
    <property type="term" value="C:nucleus"/>
    <property type="evidence" value="ECO:0007669"/>
    <property type="project" value="TreeGrafter"/>
</dbReference>